<keyword evidence="1" id="KW-0812">Transmembrane</keyword>
<organism evidence="2">
    <name type="scientific">freshwater metagenome</name>
    <dbReference type="NCBI Taxonomy" id="449393"/>
    <lineage>
        <taxon>unclassified sequences</taxon>
        <taxon>metagenomes</taxon>
        <taxon>ecological metagenomes</taxon>
    </lineage>
</organism>
<dbReference type="Pfam" id="PF13196">
    <property type="entry name" value="DUF4012"/>
    <property type="match status" value="1"/>
</dbReference>
<dbReference type="AlphaFoldDB" id="A0A6J7G865"/>
<dbReference type="EMBL" id="CAFBMC010000064">
    <property type="protein sequence ID" value="CAB4904217.1"/>
    <property type="molecule type" value="Genomic_DNA"/>
</dbReference>
<evidence type="ECO:0000256" key="1">
    <source>
        <dbReference type="SAM" id="Phobius"/>
    </source>
</evidence>
<dbReference type="InterPro" id="IPR025101">
    <property type="entry name" value="DUF4012"/>
</dbReference>
<accession>A0A6J7G865</accession>
<keyword evidence="1" id="KW-1133">Transmembrane helix</keyword>
<gene>
    <name evidence="2" type="ORF">UFOPK3495_01150</name>
</gene>
<reference evidence="2" key="1">
    <citation type="submission" date="2020-05" db="EMBL/GenBank/DDBJ databases">
        <authorList>
            <person name="Chiriac C."/>
            <person name="Salcher M."/>
            <person name="Ghai R."/>
            <person name="Kavagutti S V."/>
        </authorList>
    </citation>
    <scope>NUCLEOTIDE SEQUENCE</scope>
</reference>
<feature type="transmembrane region" description="Helical" evidence="1">
    <location>
        <begin position="7"/>
        <end position="27"/>
    </location>
</feature>
<proteinExistence type="predicted"/>
<name>A0A6J7G865_9ZZZZ</name>
<evidence type="ECO:0000313" key="2">
    <source>
        <dbReference type="EMBL" id="CAB4904217.1"/>
    </source>
</evidence>
<sequence>MSRLTPRIWLGISAGVAVGIFVIWLQVSIFTSLASLGVGARSYQTSLTGVANQISAGEYVGAQADLAQAQSASTHIVDSAHGFNMTVLGYVPGISSAVHNWERLTDAVENITASTDDMLTLFGDLSGESGNAKIFNDGAIDVVALKALPPRVKSIDLGISATYNNLLAVQANGPLSGPLASVQAKALTTIAPIQDAMKALVDLAPQLPDALGANGPRRYLIAIGNQAEMRAAGGAPLTLILVEFDQGRITIPIKGQTSTELFPPLNAPVKWWGPAANPFFDVNPRFSPMVVANTHPNLEFSAREMAGAWEGGSYPVVDGVVTIDLTAIGSVLNAMGPIQSPAYGEVTGDKLGQILLIDAYAKFGQEDAVARQKANQELLDQLLTKLLSGDELVTAAKAMAKTAPGRHFQVWMAKPEFESVVLRSGAGGSVTAPQSGDWSAVYTQNGNQSKVDVFQERKVVVNAAIRADGSAHVTQDVILTNATPADRPEGPPERIGYETSWLKSAYIMYVPNDATNMQTIYPAGFAVRPFKDHQQLGKGYVDDGFGQKLVRVVGWTAPQASSTVSQSYDLPAGTFGKNGNLSYSLQADPQSLFKASTITVRVTAPDGYSPVETDGMAVNGRTAEVSAVQDRTVKVAIALSKDN</sequence>
<keyword evidence="1" id="KW-0472">Membrane</keyword>
<protein>
    <submittedName>
        <fullName evidence="2">Unannotated protein</fullName>
    </submittedName>
</protein>